<keyword evidence="8" id="KW-1185">Reference proteome</keyword>
<name>A0A6M4ARG0_9SPHN</name>
<keyword evidence="1" id="KW-0479">Metal-binding</keyword>
<evidence type="ECO:0000256" key="4">
    <source>
        <dbReference type="ARBA" id="ARBA00033751"/>
    </source>
</evidence>
<keyword evidence="3" id="KW-0862">Zinc</keyword>
<dbReference type="AlphaFoldDB" id="A0A6M4ARG0"/>
<dbReference type="InterPro" id="IPR038536">
    <property type="entry name" value="Alkyl/aryl-sulf_dimr_sf"/>
</dbReference>
<evidence type="ECO:0000256" key="1">
    <source>
        <dbReference type="ARBA" id="ARBA00022723"/>
    </source>
</evidence>
<dbReference type="SUPFAM" id="SSF55718">
    <property type="entry name" value="SCP-like"/>
    <property type="match status" value="1"/>
</dbReference>
<protein>
    <submittedName>
        <fullName evidence="7">MBL fold metallo-hydrolase</fullName>
    </submittedName>
</protein>
<feature type="chain" id="PRO_5026764662" evidence="5">
    <location>
        <begin position="23"/>
        <end position="655"/>
    </location>
</feature>
<gene>
    <name evidence="7" type="ORF">GV829_03470</name>
</gene>
<dbReference type="EMBL" id="CP053015">
    <property type="protein sequence ID" value="QJQ31617.1"/>
    <property type="molecule type" value="Genomic_DNA"/>
</dbReference>
<dbReference type="GO" id="GO:0018741">
    <property type="term" value="F:linear primary-alkylsulfatase activity"/>
    <property type="evidence" value="ECO:0007669"/>
    <property type="project" value="InterPro"/>
</dbReference>
<dbReference type="InterPro" id="IPR001279">
    <property type="entry name" value="Metallo-B-lactamas"/>
</dbReference>
<dbReference type="KEGG" id="slan:GV829_03470"/>
<evidence type="ECO:0000256" key="2">
    <source>
        <dbReference type="ARBA" id="ARBA00022801"/>
    </source>
</evidence>
<accession>A0A6M4ARG0</accession>
<evidence type="ECO:0000256" key="3">
    <source>
        <dbReference type="ARBA" id="ARBA00022833"/>
    </source>
</evidence>
<dbReference type="InterPro" id="IPR036866">
    <property type="entry name" value="RibonucZ/Hydroxyglut_hydro"/>
</dbReference>
<dbReference type="InterPro" id="IPR044097">
    <property type="entry name" value="Bds1/SdsA1_MBL-fold"/>
</dbReference>
<keyword evidence="2 7" id="KW-0378">Hydrolase</keyword>
<dbReference type="InterPro" id="IPR029229">
    <property type="entry name" value="Alkyl_sulf_C"/>
</dbReference>
<feature type="signal peptide" evidence="5">
    <location>
        <begin position="1"/>
        <end position="22"/>
    </location>
</feature>
<dbReference type="Pfam" id="PF14863">
    <property type="entry name" value="Alkyl_sulf_dimr"/>
    <property type="match status" value="1"/>
</dbReference>
<dbReference type="PANTHER" id="PTHR43223:SF1">
    <property type="entry name" value="ALKYL_ARYL-SULFATASE BDS1"/>
    <property type="match status" value="1"/>
</dbReference>
<dbReference type="InterPro" id="IPR036527">
    <property type="entry name" value="SCP2_sterol-bd_dom_sf"/>
</dbReference>
<dbReference type="Pfam" id="PF00753">
    <property type="entry name" value="Lactamase_B"/>
    <property type="match status" value="1"/>
</dbReference>
<evidence type="ECO:0000313" key="7">
    <source>
        <dbReference type="EMBL" id="QJQ31617.1"/>
    </source>
</evidence>
<dbReference type="SUPFAM" id="SSF56281">
    <property type="entry name" value="Metallo-hydrolase/oxidoreductase"/>
    <property type="match status" value="1"/>
</dbReference>
<dbReference type="InterPro" id="IPR029228">
    <property type="entry name" value="Alkyl_sulf_dimr"/>
</dbReference>
<dbReference type="SMART" id="SM00849">
    <property type="entry name" value="Lactamase_B"/>
    <property type="match status" value="1"/>
</dbReference>
<dbReference type="Pfam" id="PF14864">
    <property type="entry name" value="Alkyl_sulf_C"/>
    <property type="match status" value="1"/>
</dbReference>
<evidence type="ECO:0000256" key="5">
    <source>
        <dbReference type="SAM" id="SignalP"/>
    </source>
</evidence>
<dbReference type="PANTHER" id="PTHR43223">
    <property type="entry name" value="ALKYL/ARYL-SULFATASE"/>
    <property type="match status" value="1"/>
</dbReference>
<comment type="similarity">
    <text evidence="4">Belongs to the metallo-beta-lactamase superfamily. Type III sulfatase family.</text>
</comment>
<dbReference type="GO" id="GO:0018909">
    <property type="term" value="P:dodecyl sulfate metabolic process"/>
    <property type="evidence" value="ECO:0007669"/>
    <property type="project" value="InterPro"/>
</dbReference>
<evidence type="ECO:0000313" key="8">
    <source>
        <dbReference type="Proteomes" id="UP000503018"/>
    </source>
</evidence>
<dbReference type="InterPro" id="IPR052195">
    <property type="entry name" value="Bact_Alkyl/Aryl-Sulfatase"/>
</dbReference>
<reference evidence="7 8" key="1">
    <citation type="submission" date="2020-01" db="EMBL/GenBank/DDBJ databases">
        <title>Sphingomonas sp. strain CSW-10.</title>
        <authorList>
            <person name="Chen W.-M."/>
        </authorList>
    </citation>
    <scope>NUCLEOTIDE SEQUENCE [LARGE SCALE GENOMIC DNA]</scope>
    <source>
        <strain evidence="7 8">CSW-10</strain>
    </source>
</reference>
<dbReference type="GO" id="GO:0046872">
    <property type="term" value="F:metal ion binding"/>
    <property type="evidence" value="ECO:0007669"/>
    <property type="project" value="UniProtKB-KW"/>
</dbReference>
<dbReference type="CDD" id="cd07710">
    <property type="entry name" value="arylsulfatase_Sdsa1-like_MBL-fold"/>
    <property type="match status" value="1"/>
</dbReference>
<dbReference type="Proteomes" id="UP000503018">
    <property type="component" value="Chromosome"/>
</dbReference>
<dbReference type="Gene3D" id="1.25.40.880">
    <property type="entry name" value="Alkyl sulfatase, dimerisation domain"/>
    <property type="match status" value="1"/>
</dbReference>
<dbReference type="GO" id="GO:0046983">
    <property type="term" value="F:protein dimerization activity"/>
    <property type="evidence" value="ECO:0007669"/>
    <property type="project" value="InterPro"/>
</dbReference>
<keyword evidence="5" id="KW-0732">Signal</keyword>
<organism evidence="7 8">
    <name type="scientific">Sphingomonas lacunae</name>
    <dbReference type="NCBI Taxonomy" id="2698828"/>
    <lineage>
        <taxon>Bacteria</taxon>
        <taxon>Pseudomonadati</taxon>
        <taxon>Pseudomonadota</taxon>
        <taxon>Alphaproteobacteria</taxon>
        <taxon>Sphingomonadales</taxon>
        <taxon>Sphingomonadaceae</taxon>
        <taxon>Sphingomonas</taxon>
    </lineage>
</organism>
<dbReference type="Gene3D" id="3.30.1050.10">
    <property type="entry name" value="SCP2 sterol-binding domain"/>
    <property type="match status" value="1"/>
</dbReference>
<sequence length="655" mass="71024">MKRFGAITVSIWALAIASSVSAQPAASEATRAAHVRALAAAAVDEAQEAIEDAAAQHGLLAQVPDGVIRDASGTIIWDWRPYAFLANPVAPDTVNPRLWRQARRNAQHGLFEVVPDAIWQVRGYDLSVMTIIRGSTGLIIVDPLTSEESAAAGLALLRDRIGNLPVKAVLFSHSHADHFGGVGGVISRQQVESGEVRVIAPHGFAREAVSENVLAGAAMNRRAEYMFGMRLSASPTGQVDTGLGPRVAGGTTGYMNPTETVGEEGATLEIDGLTFEFIDAAETEAPAEFLFYIPRYRTLHTTEVATKTFHNFLTLRGAQVRDALRWSQVIDAALQRWGHQADLAIASHGWPTFGGDQVRSYLAGHRDMYRFVHDRTLGAANMGATIQELPAALETVSNLPIDPSVRGYYGTVNHNAKAVYQRYFGWWDGVPANYDPLPPEEQARGYVALAGGPVRLLEAARQAQSAGNYRWAAELANHLVFADSDNIEAKHLLADAYEQLGFQAESGAWRNYYLGAAATLRGEEANNLPMRSQSADYFAAIPTIDLFNAMATRLASNDVPVTPQTFRFVFTDTQETVTVERRGVVEIPRLGADERPATATVRMTRLAFGAMLMGRLRMADLAAAGQVQLEGDIAALQAWMASHRPPNPAFNVVTP</sequence>
<dbReference type="Gene3D" id="3.60.15.30">
    <property type="entry name" value="Metallo-beta-lactamase domain"/>
    <property type="match status" value="1"/>
</dbReference>
<proteinExistence type="inferred from homology"/>
<feature type="domain" description="Metallo-beta-lactamase" evidence="6">
    <location>
        <begin position="126"/>
        <end position="348"/>
    </location>
</feature>
<evidence type="ECO:0000259" key="6">
    <source>
        <dbReference type="SMART" id="SM00849"/>
    </source>
</evidence>